<dbReference type="EMBL" id="FXAN01000075">
    <property type="protein sequence ID" value="SMG01529.1"/>
    <property type="molecule type" value="Genomic_DNA"/>
</dbReference>
<sequence length="667" mass="69557">MPVAVTYPGVYVQEISSGVRTIAGVATSIAAFVDFFAAGPMNRAVPVFSFADFERQFGGLDARSEASYAIQQFFLNGGTEAYVVRVSSVTPGNAAVAAAIAMAAAPGDAQEVLTATAASAGISGNGLRIEIDYAAADPGTQFNLRVTQLNPDGSAAASETFRNLIVSAGQANDAVATVNAGSQLIRLAASASGQGKRPARTGTVSGTIGDIGALKLAKTDTVDVTLSGHALGTTDALGDPAPTTIDALAQKLQGLLRGLTKDGAKPLANATVGVVRLSPAQQYLVVKAGTPVASDVVGLSNSADGLAKKLGFQPTDQNVQQYALGGAAVQDQFLPVDPTSTTTPPARVQQAGSDGTLDMNADAAGFAGGLLGDAAKKTGMQALLDVDLFNILSVPATMNLPDDQALAVAMGAIELCTARRAMYLLDVPQADANRDTVPAIMQWLDANATLRSRNAALYFPRVDIPDPINAYRPRQVSPSGTVAGLWARTDAARGVWKAPAGTEANLAGVRKLEYTLTDPENGVLNPLAINCLRVFAQTGPVCWGARTLKGADQIADDYKYIPIRRLALYIEESLFRGTQWVVFEPNDTPLWAQIRLNVGSFMQTLFRQGAFQGATPQQAYFVQCDASTNPQVTIDQGIVNIVVGFAPLKPAEFVVITVQQIAGQLAS</sequence>
<gene>
    <name evidence="4" type="ORF">BSIN_4409</name>
</gene>
<dbReference type="PANTHER" id="PTHR35861:SF1">
    <property type="entry name" value="PHAGE TAIL SHEATH PROTEIN"/>
    <property type="match status" value="1"/>
</dbReference>
<evidence type="ECO:0000313" key="5">
    <source>
        <dbReference type="Proteomes" id="UP000198460"/>
    </source>
</evidence>
<name>A0A238H873_9BURK</name>
<feature type="domain" description="Tail sheath protein C-terminal" evidence="3">
    <location>
        <begin position="556"/>
        <end position="660"/>
    </location>
</feature>
<evidence type="ECO:0000256" key="1">
    <source>
        <dbReference type="ARBA" id="ARBA00008005"/>
    </source>
</evidence>
<dbReference type="AlphaFoldDB" id="A0A238H873"/>
<dbReference type="Gene3D" id="3.40.50.11780">
    <property type="match status" value="2"/>
</dbReference>
<dbReference type="Proteomes" id="UP000198460">
    <property type="component" value="Unassembled WGS sequence"/>
</dbReference>
<accession>A0A238H873</accession>
<comment type="similarity">
    <text evidence="1">Belongs to the myoviridae tail sheath protein family.</text>
</comment>
<protein>
    <submittedName>
        <fullName evidence="4">Phage tail sheath protein FI</fullName>
    </submittedName>
</protein>
<reference evidence="4 5" key="1">
    <citation type="submission" date="2017-04" db="EMBL/GenBank/DDBJ databases">
        <authorList>
            <person name="Afonso C.L."/>
            <person name="Miller P.J."/>
            <person name="Scott M.A."/>
            <person name="Spackman E."/>
            <person name="Goraichik I."/>
            <person name="Dimitrov K.M."/>
            <person name="Suarez D.L."/>
            <person name="Swayne D.E."/>
        </authorList>
    </citation>
    <scope>NUCLEOTIDE SEQUENCE [LARGE SCALE GENOMIC DNA]</scope>
    <source>
        <strain evidence="4">LMG 28154</strain>
    </source>
</reference>
<dbReference type="PANTHER" id="PTHR35861">
    <property type="match status" value="1"/>
</dbReference>
<dbReference type="Pfam" id="PF17482">
    <property type="entry name" value="Phage_sheath_1C"/>
    <property type="match status" value="1"/>
</dbReference>
<dbReference type="Pfam" id="PF04984">
    <property type="entry name" value="Phage_sheath_1"/>
    <property type="match status" value="1"/>
</dbReference>
<dbReference type="InterPro" id="IPR052042">
    <property type="entry name" value="Tail_sheath_structural"/>
</dbReference>
<dbReference type="RefSeq" id="WP_089341373.1">
    <property type="nucleotide sequence ID" value="NZ_FXAN01000075.1"/>
</dbReference>
<organism evidence="4 5">
    <name type="scientific">Burkholderia singularis</name>
    <dbReference type="NCBI Taxonomy" id="1503053"/>
    <lineage>
        <taxon>Bacteria</taxon>
        <taxon>Pseudomonadati</taxon>
        <taxon>Pseudomonadota</taxon>
        <taxon>Betaproteobacteria</taxon>
        <taxon>Burkholderiales</taxon>
        <taxon>Burkholderiaceae</taxon>
        <taxon>Burkholderia</taxon>
        <taxon>pseudomallei group</taxon>
    </lineage>
</organism>
<dbReference type="InterPro" id="IPR035089">
    <property type="entry name" value="Phage_sheath_subtilisin"/>
</dbReference>
<evidence type="ECO:0000259" key="3">
    <source>
        <dbReference type="Pfam" id="PF17482"/>
    </source>
</evidence>
<feature type="domain" description="Tail sheath protein subtilisin-like" evidence="2">
    <location>
        <begin position="389"/>
        <end position="548"/>
    </location>
</feature>
<proteinExistence type="inferred from homology"/>
<evidence type="ECO:0000259" key="2">
    <source>
        <dbReference type="Pfam" id="PF04984"/>
    </source>
</evidence>
<dbReference type="InterPro" id="IPR020287">
    <property type="entry name" value="Tail_sheath_C"/>
</dbReference>
<evidence type="ECO:0000313" key="4">
    <source>
        <dbReference type="EMBL" id="SMG01529.1"/>
    </source>
</evidence>